<evidence type="ECO:0000313" key="1">
    <source>
        <dbReference type="EMBL" id="RJF37984.1"/>
    </source>
</evidence>
<evidence type="ECO:0000313" key="2">
    <source>
        <dbReference type="Proteomes" id="UP000265938"/>
    </source>
</evidence>
<dbReference type="EMBL" id="QYSE01000001">
    <property type="protein sequence ID" value="RJF37984.1"/>
    <property type="molecule type" value="Genomic_DNA"/>
</dbReference>
<dbReference type="PROSITE" id="PS51257">
    <property type="entry name" value="PROKAR_LIPOPROTEIN"/>
    <property type="match status" value="1"/>
</dbReference>
<organism evidence="1 2">
    <name type="scientific">Pseudoalteromonas gelatinilytica</name>
    <dbReference type="NCBI Taxonomy" id="1703256"/>
    <lineage>
        <taxon>Bacteria</taxon>
        <taxon>Pseudomonadati</taxon>
        <taxon>Pseudomonadota</taxon>
        <taxon>Gammaproteobacteria</taxon>
        <taxon>Alteromonadales</taxon>
        <taxon>Pseudoalteromonadaceae</taxon>
        <taxon>Pseudoalteromonas</taxon>
    </lineage>
</organism>
<gene>
    <name evidence="1" type="ORF">D4741_07955</name>
</gene>
<dbReference type="RefSeq" id="WP_119852558.1">
    <property type="nucleotide sequence ID" value="NZ_QYSE01000001.1"/>
</dbReference>
<protein>
    <submittedName>
        <fullName evidence="1">Uncharacterized protein</fullName>
    </submittedName>
</protein>
<proteinExistence type="predicted"/>
<accession>A0A3A3EUI9</accession>
<reference evidence="1 2" key="1">
    <citation type="submission" date="2018-09" db="EMBL/GenBank/DDBJ databases">
        <title>Identification of marine bacteria producing industrial enzymes.</title>
        <authorList>
            <person name="Cheng T.H."/>
            <person name="Saidin J."/>
            <person name="Muhd D.D."/>
            <person name="Isa M.N.M."/>
            <person name="Bakar M.F.A."/>
            <person name="Ismail N."/>
        </authorList>
    </citation>
    <scope>NUCLEOTIDE SEQUENCE [LARGE SCALE GENOMIC DNA]</scope>
    <source>
        <strain evidence="1 2">MNAD 1.6</strain>
    </source>
</reference>
<sequence length="534" mass="55299">MFTNRKTLLAMSVASVFALSGCSSDDDKNEVVPDPVVPPVTEIVPPDTIVTEQPAKVFSANVIDLSNADVLEGAMVTFLVDGEAATNLTDVNGEDLNMVTVDDTGNFTFLSKEGATGAVTAQVTFDGYISKSFVVDLDAEVEEDTNEIALQFALIAAESEGLAQASTEVEVASATTTEAIEVKADKEGAKSDVTIPAGTTLKDANGDAISGGTVKLNVLAADSSNTNAGVIIPEGLNADSTTTVKTSLGVTDITMSAGETKIKQFDPAINVSVTLPADSGVAEGDSLVVSSHDETTGKWQEEQNTATVGAANADGTFPATFDTSHLTFFTLGKKVELCSAGITLKLVGTIPARGLAIELSSTDGTIGSYTRKEIKQVIPASSAARYGISKDATAKVRLYDYSGNVWYNSETEIPVCGEIEVNIGSTVETFDNSVTLNGVCAADNTVNPDLSGSIVTYAKDGKAASLAQAQGDSTFNLTGLEAGATYKVRATIRGAKVDGGGQSQSFTFANVQSTDTLTGQVAIECEEREVTGTN</sequence>
<name>A0A3A3EUI9_9GAMM</name>
<dbReference type="AlphaFoldDB" id="A0A3A3EUI9"/>
<comment type="caution">
    <text evidence="1">The sequence shown here is derived from an EMBL/GenBank/DDBJ whole genome shotgun (WGS) entry which is preliminary data.</text>
</comment>
<dbReference type="Proteomes" id="UP000265938">
    <property type="component" value="Unassembled WGS sequence"/>
</dbReference>